<dbReference type="PANTHER" id="PTHR21581:SF6">
    <property type="entry name" value="TRAFFICKING PROTEIN PARTICLE COMPLEX SUBUNIT 12"/>
    <property type="match status" value="1"/>
</dbReference>
<feature type="chain" id="PRO_5015690527" description="Peptidase S11 D-alanyl-D-alanine carboxypeptidase A N-terminal domain-containing protein" evidence="1">
    <location>
        <begin position="22"/>
        <end position="320"/>
    </location>
</feature>
<evidence type="ECO:0000313" key="3">
    <source>
        <dbReference type="EMBL" id="PQJ27087.1"/>
    </source>
</evidence>
<dbReference type="Pfam" id="PF00768">
    <property type="entry name" value="Peptidase_S11"/>
    <property type="match status" value="1"/>
</dbReference>
<gene>
    <name evidence="3" type="ORF">BSZ32_00255</name>
</gene>
<reference evidence="3 4" key="1">
    <citation type="submission" date="2016-12" db="EMBL/GenBank/DDBJ databases">
        <title>Study of bacterial adaptation to deep sea.</title>
        <authorList>
            <person name="Song J."/>
            <person name="Yoshizawa S."/>
            <person name="Kogure K."/>
        </authorList>
    </citation>
    <scope>NUCLEOTIDE SEQUENCE [LARGE SCALE GENOMIC DNA]</scope>
    <source>
        <strain evidence="3 4">SAORIC-165</strain>
    </source>
</reference>
<sequence>MIRFLIPALLFSLTLISTSGAQTPESYIVLERHSRKVLLASGSEYKRPIASLSHMVTAKVALDWTKASATSTTTMLVVPQHGFYSGIDNPLGLQAGDQLSMRDALYAVILGEDSVSAMTLATHVGSKLLNRRQLAGDPQSMFVNEMNNLASSLAMHNTRFYLPSGGDTSGRSNVSTASDVARLSLALSTDTAYGFYAKQKQRSLKVLKRDEREVRLEVLNSNKLLRRKMKVVGLKAGSSAMAGQCASLLVDKYSYVKKLPTGEEQVTPVQMILVVLGSSDVEAFAKNLIPQGWSQYETWRNGGYLASSDRREFLKIALGQ</sequence>
<dbReference type="OrthoDB" id="198892at2"/>
<keyword evidence="1" id="KW-0732">Signal</keyword>
<feature type="domain" description="Peptidase S11 D-alanyl-D-alanine carboxypeptidase A N-terminal" evidence="2">
    <location>
        <begin position="24"/>
        <end position="245"/>
    </location>
</feature>
<dbReference type="PANTHER" id="PTHR21581">
    <property type="entry name" value="D-ALANYL-D-ALANINE CARBOXYPEPTIDASE"/>
    <property type="match status" value="1"/>
</dbReference>
<organism evidence="3 4">
    <name type="scientific">Rubritalea profundi</name>
    <dbReference type="NCBI Taxonomy" id="1658618"/>
    <lineage>
        <taxon>Bacteria</taxon>
        <taxon>Pseudomonadati</taxon>
        <taxon>Verrucomicrobiota</taxon>
        <taxon>Verrucomicrobiia</taxon>
        <taxon>Verrucomicrobiales</taxon>
        <taxon>Rubritaleaceae</taxon>
        <taxon>Rubritalea</taxon>
    </lineage>
</organism>
<accession>A0A2S7TXX6</accession>
<protein>
    <recommendedName>
        <fullName evidence="2">Peptidase S11 D-alanyl-D-alanine carboxypeptidase A N-terminal domain-containing protein</fullName>
    </recommendedName>
</protein>
<proteinExistence type="predicted"/>
<dbReference type="InterPro" id="IPR012338">
    <property type="entry name" value="Beta-lactam/transpept-like"/>
</dbReference>
<evidence type="ECO:0000313" key="4">
    <source>
        <dbReference type="Proteomes" id="UP000239907"/>
    </source>
</evidence>
<dbReference type="EMBL" id="MQWA01000001">
    <property type="protein sequence ID" value="PQJ27087.1"/>
    <property type="molecule type" value="Genomic_DNA"/>
</dbReference>
<dbReference type="RefSeq" id="WP_105041574.1">
    <property type="nucleotide sequence ID" value="NZ_MQWA01000001.1"/>
</dbReference>
<name>A0A2S7TXX6_9BACT</name>
<dbReference type="Gene3D" id="3.40.710.10">
    <property type="entry name" value="DD-peptidase/beta-lactamase superfamily"/>
    <property type="match status" value="1"/>
</dbReference>
<dbReference type="SUPFAM" id="SSF56601">
    <property type="entry name" value="beta-lactamase/transpeptidase-like"/>
    <property type="match status" value="1"/>
</dbReference>
<evidence type="ECO:0000256" key="1">
    <source>
        <dbReference type="SAM" id="SignalP"/>
    </source>
</evidence>
<evidence type="ECO:0000259" key="2">
    <source>
        <dbReference type="Pfam" id="PF00768"/>
    </source>
</evidence>
<keyword evidence="4" id="KW-1185">Reference proteome</keyword>
<feature type="signal peptide" evidence="1">
    <location>
        <begin position="1"/>
        <end position="21"/>
    </location>
</feature>
<dbReference type="AlphaFoldDB" id="A0A2S7TXX6"/>
<dbReference type="GO" id="GO:0009002">
    <property type="term" value="F:serine-type D-Ala-D-Ala carboxypeptidase activity"/>
    <property type="evidence" value="ECO:0007669"/>
    <property type="project" value="InterPro"/>
</dbReference>
<dbReference type="InterPro" id="IPR001967">
    <property type="entry name" value="Peptidase_S11_N"/>
</dbReference>
<comment type="caution">
    <text evidence="3">The sequence shown here is derived from an EMBL/GenBank/DDBJ whole genome shotgun (WGS) entry which is preliminary data.</text>
</comment>
<dbReference type="Proteomes" id="UP000239907">
    <property type="component" value="Unassembled WGS sequence"/>
</dbReference>
<dbReference type="GO" id="GO:0006508">
    <property type="term" value="P:proteolysis"/>
    <property type="evidence" value="ECO:0007669"/>
    <property type="project" value="InterPro"/>
</dbReference>